<proteinExistence type="predicted"/>
<reference evidence="2" key="1">
    <citation type="journal article" date="2023" name="G3 (Bethesda)">
        <title>Genome assembly and association tests identify interacting loci associated with vigor, precocity, and sex in interspecific pistachio rootstocks.</title>
        <authorList>
            <person name="Palmer W."/>
            <person name="Jacygrad E."/>
            <person name="Sagayaradj S."/>
            <person name="Cavanaugh K."/>
            <person name="Han R."/>
            <person name="Bertier L."/>
            <person name="Beede B."/>
            <person name="Kafkas S."/>
            <person name="Golino D."/>
            <person name="Preece J."/>
            <person name="Michelmore R."/>
        </authorList>
    </citation>
    <scope>NUCLEOTIDE SEQUENCE [LARGE SCALE GENOMIC DNA]</scope>
</reference>
<protein>
    <submittedName>
        <fullName evidence="1">Uncharacterized protein</fullName>
    </submittedName>
</protein>
<dbReference type="Proteomes" id="UP001163603">
    <property type="component" value="Chromosome 12"/>
</dbReference>
<evidence type="ECO:0000313" key="1">
    <source>
        <dbReference type="EMBL" id="KAJ0018342.1"/>
    </source>
</evidence>
<name>A0ACC0XJV6_9ROSI</name>
<sequence length="76" mass="9102">MTSFFFKLQMKVHKERVMKKHKAKTCLHSIVSGALFTKIMNLETTYQIWNYLMDEFQGNARARSMQVLNLIREFEL</sequence>
<keyword evidence="2" id="KW-1185">Reference proteome</keyword>
<gene>
    <name evidence="1" type="ORF">Pint_10807</name>
</gene>
<comment type="caution">
    <text evidence="1">The sequence shown here is derived from an EMBL/GenBank/DDBJ whole genome shotgun (WGS) entry which is preliminary data.</text>
</comment>
<organism evidence="1 2">
    <name type="scientific">Pistacia integerrima</name>
    <dbReference type="NCBI Taxonomy" id="434235"/>
    <lineage>
        <taxon>Eukaryota</taxon>
        <taxon>Viridiplantae</taxon>
        <taxon>Streptophyta</taxon>
        <taxon>Embryophyta</taxon>
        <taxon>Tracheophyta</taxon>
        <taxon>Spermatophyta</taxon>
        <taxon>Magnoliopsida</taxon>
        <taxon>eudicotyledons</taxon>
        <taxon>Gunneridae</taxon>
        <taxon>Pentapetalae</taxon>
        <taxon>rosids</taxon>
        <taxon>malvids</taxon>
        <taxon>Sapindales</taxon>
        <taxon>Anacardiaceae</taxon>
        <taxon>Pistacia</taxon>
    </lineage>
</organism>
<dbReference type="EMBL" id="CM047747">
    <property type="protein sequence ID" value="KAJ0018342.1"/>
    <property type="molecule type" value="Genomic_DNA"/>
</dbReference>
<evidence type="ECO:0000313" key="2">
    <source>
        <dbReference type="Proteomes" id="UP001163603"/>
    </source>
</evidence>
<accession>A0ACC0XJV6</accession>